<keyword evidence="1" id="KW-0472">Membrane</keyword>
<evidence type="ECO:0000313" key="2">
    <source>
        <dbReference type="EMBL" id="CAJ36135.1"/>
    </source>
</evidence>
<evidence type="ECO:0000313" key="3">
    <source>
        <dbReference type="Proteomes" id="UP000000663"/>
    </source>
</evidence>
<name>Q0W658_METAR</name>
<dbReference type="Pfam" id="PF13367">
    <property type="entry name" value="PrsW-protease"/>
    <property type="match status" value="1"/>
</dbReference>
<feature type="transmembrane region" description="Helical" evidence="1">
    <location>
        <begin position="228"/>
        <end position="250"/>
    </location>
</feature>
<dbReference type="AlphaFoldDB" id="Q0W658"/>
<feature type="transmembrane region" description="Helical" evidence="1">
    <location>
        <begin position="438"/>
        <end position="459"/>
    </location>
</feature>
<keyword evidence="1" id="KW-0812">Transmembrane</keyword>
<feature type="transmembrane region" description="Helical" evidence="1">
    <location>
        <begin position="292"/>
        <end position="310"/>
    </location>
</feature>
<evidence type="ECO:0000256" key="1">
    <source>
        <dbReference type="SAM" id="Phobius"/>
    </source>
</evidence>
<dbReference type="KEGG" id="rci:RCIX756"/>
<protein>
    <recommendedName>
        <fullName evidence="4">PrsW family intramembrane metalloprotease</fullName>
    </recommendedName>
</protein>
<feature type="transmembrane region" description="Helical" evidence="1">
    <location>
        <begin position="479"/>
        <end position="499"/>
    </location>
</feature>
<gene>
    <name evidence="2" type="ORF">RCIX756</name>
</gene>
<proteinExistence type="predicted"/>
<keyword evidence="3" id="KW-1185">Reference proteome</keyword>
<dbReference type="PANTHER" id="PTHR36844:SF1">
    <property type="entry name" value="PROTEASE PRSW"/>
    <property type="match status" value="1"/>
</dbReference>
<keyword evidence="1" id="KW-1133">Transmembrane helix</keyword>
<feature type="transmembrane region" description="Helical" evidence="1">
    <location>
        <begin position="164"/>
        <end position="190"/>
    </location>
</feature>
<feature type="transmembrane region" description="Helical" evidence="1">
    <location>
        <begin position="316"/>
        <end position="339"/>
    </location>
</feature>
<reference evidence="2 3" key="1">
    <citation type="journal article" date="2006" name="Science">
        <title>Genome of rice cluster I archaea -- the key methane producers in the rice rhizosphere.</title>
        <authorList>
            <person name="Erkel C."/>
            <person name="Kube M."/>
            <person name="Reinhardt R."/>
            <person name="Liesack W."/>
        </authorList>
    </citation>
    <scope>NUCLEOTIDE SEQUENCE [LARGE SCALE GENOMIC DNA]</scope>
    <source>
        <strain evidence="3">DSM 22066 / NBRC 105507 / MRE50</strain>
    </source>
</reference>
<accession>Q0W658</accession>
<feature type="transmembrane region" description="Helical" evidence="1">
    <location>
        <begin position="256"/>
        <end position="280"/>
    </location>
</feature>
<feature type="transmembrane region" description="Helical" evidence="1">
    <location>
        <begin position="402"/>
        <end position="426"/>
    </location>
</feature>
<dbReference type="STRING" id="351160.RCIX756"/>
<dbReference type="PANTHER" id="PTHR36844">
    <property type="entry name" value="PROTEASE PRSW"/>
    <property type="match status" value="1"/>
</dbReference>
<organism evidence="2 3">
    <name type="scientific">Methanocella arvoryzae (strain DSM 22066 / NBRC 105507 / MRE50)</name>
    <dbReference type="NCBI Taxonomy" id="351160"/>
    <lineage>
        <taxon>Archaea</taxon>
        <taxon>Methanobacteriati</taxon>
        <taxon>Methanobacteriota</taxon>
        <taxon>Stenosarchaea group</taxon>
        <taxon>Methanomicrobia</taxon>
        <taxon>Methanocellales</taxon>
        <taxon>Methanocellaceae</taxon>
        <taxon>Methanocella</taxon>
    </lineage>
</organism>
<sequence length="511" mass="55475">MYVMGRKLLLILPALALLLFLSGTVAQAQGPENGLAEQVLPAGSFKDGSLSVRLVSPTHYAFSDPTSSQNLTFDVTNPTDSKVAVYLAVYRDGQWNVLDRIGSVEPGRSAMLEYPVKFKYAGQATETDRFGIIGETASGYVGKTFSVTEDWTEYENTLRSSLSVVGMFIAVVMLAVLLIVMAGVIAVAAATTHEEVDKGEYTWWTLFFPLMKARPLAEKIANILVHPFFWGMELFLGAILILFVFIIAIATLPSDIGLLVFVIGGVAAIFMPVIFLVICWVSDYYEREPFRFLIAMFMWGILATFISFFLNTTLDLFGSLLLGSGIATLITAVVVAPVVEETAKGLGLLIVSGHHEFDDTFDGILYGFAVGMGFAVVENWLYFAANANPVSVEGLGPWAFNILYRSILCSLAHGCFTAATGGAIGFLKSRRSLRSFGFAGFFLGLPIAIVMHGTFNFMAIIDAIMQSVVGFPVPVFDPVLTLIVTGMYIILGAVLQLRLGEKLKQSLRPGG</sequence>
<feature type="transmembrane region" description="Helical" evidence="1">
    <location>
        <begin position="360"/>
        <end position="382"/>
    </location>
</feature>
<dbReference type="EMBL" id="AM114193">
    <property type="protein sequence ID" value="CAJ36135.1"/>
    <property type="molecule type" value="Genomic_DNA"/>
</dbReference>
<dbReference type="eggNOG" id="arCOG02985">
    <property type="taxonomic scope" value="Archaea"/>
</dbReference>
<dbReference type="InterPro" id="IPR026898">
    <property type="entry name" value="PrsW"/>
</dbReference>
<dbReference type="GO" id="GO:0008233">
    <property type="term" value="F:peptidase activity"/>
    <property type="evidence" value="ECO:0007669"/>
    <property type="project" value="InterPro"/>
</dbReference>
<dbReference type="Proteomes" id="UP000000663">
    <property type="component" value="Chromosome"/>
</dbReference>
<evidence type="ECO:0008006" key="4">
    <source>
        <dbReference type="Google" id="ProtNLM"/>
    </source>
</evidence>